<reference evidence="2 3" key="1">
    <citation type="submission" date="2019-01" db="EMBL/GenBank/DDBJ databases">
        <title>A draft genome assembly of the solar-powered sea slug Elysia chlorotica.</title>
        <authorList>
            <person name="Cai H."/>
            <person name="Li Q."/>
            <person name="Fang X."/>
            <person name="Li J."/>
            <person name="Curtis N.E."/>
            <person name="Altenburger A."/>
            <person name="Shibata T."/>
            <person name="Feng M."/>
            <person name="Maeda T."/>
            <person name="Schwartz J.A."/>
            <person name="Shigenobu S."/>
            <person name="Lundholm N."/>
            <person name="Nishiyama T."/>
            <person name="Yang H."/>
            <person name="Hasebe M."/>
            <person name="Li S."/>
            <person name="Pierce S.K."/>
            <person name="Wang J."/>
        </authorList>
    </citation>
    <scope>NUCLEOTIDE SEQUENCE [LARGE SCALE GENOMIC DNA]</scope>
    <source>
        <strain evidence="2">EC2010</strain>
        <tissue evidence="2">Whole organism of an adult</tissue>
    </source>
</reference>
<gene>
    <name evidence="2" type="ORF">EGW08_003162</name>
</gene>
<dbReference type="Proteomes" id="UP000271974">
    <property type="component" value="Unassembled WGS sequence"/>
</dbReference>
<organism evidence="2 3">
    <name type="scientific">Elysia chlorotica</name>
    <name type="common">Eastern emerald elysia</name>
    <name type="synonym">Sea slug</name>
    <dbReference type="NCBI Taxonomy" id="188477"/>
    <lineage>
        <taxon>Eukaryota</taxon>
        <taxon>Metazoa</taxon>
        <taxon>Spiralia</taxon>
        <taxon>Lophotrochozoa</taxon>
        <taxon>Mollusca</taxon>
        <taxon>Gastropoda</taxon>
        <taxon>Heterobranchia</taxon>
        <taxon>Euthyneura</taxon>
        <taxon>Panpulmonata</taxon>
        <taxon>Sacoglossa</taxon>
        <taxon>Placobranchoidea</taxon>
        <taxon>Plakobranchidae</taxon>
        <taxon>Elysia</taxon>
    </lineage>
</organism>
<feature type="non-terminal residue" evidence="2">
    <location>
        <position position="115"/>
    </location>
</feature>
<dbReference type="EMBL" id="RQTK01000067">
    <property type="protein sequence ID" value="RUS89051.1"/>
    <property type="molecule type" value="Genomic_DNA"/>
</dbReference>
<feature type="compositionally biased region" description="Basic and acidic residues" evidence="1">
    <location>
        <begin position="100"/>
        <end position="115"/>
    </location>
</feature>
<accession>A0A3S1HZ55</accession>
<protein>
    <recommendedName>
        <fullName evidence="4">Histone deacetylase</fullName>
    </recommendedName>
</protein>
<name>A0A3S1HZ55_ELYCH</name>
<comment type="caution">
    <text evidence="2">The sequence shown here is derived from an EMBL/GenBank/DDBJ whole genome shotgun (WGS) entry which is preliminary data.</text>
</comment>
<feature type="compositionally biased region" description="Low complexity" evidence="1">
    <location>
        <begin position="1"/>
        <end position="28"/>
    </location>
</feature>
<feature type="region of interest" description="Disordered" evidence="1">
    <location>
        <begin position="1"/>
        <end position="59"/>
    </location>
</feature>
<proteinExistence type="predicted"/>
<evidence type="ECO:0000313" key="3">
    <source>
        <dbReference type="Proteomes" id="UP000271974"/>
    </source>
</evidence>
<evidence type="ECO:0008006" key="4">
    <source>
        <dbReference type="Google" id="ProtNLM"/>
    </source>
</evidence>
<dbReference type="OrthoDB" id="6159488at2759"/>
<sequence>MTSNNYQQQQQQRYYSSSGSKFYKGSTSVDSGFQEPIEPLAPHETAMEVNNFAPQPPSQLVRKDLMSDQHLQQQLSHLKHQQQIQQHMLLQQYEQQKQQLEQEHEKQLQEHTKVR</sequence>
<feature type="region of interest" description="Disordered" evidence="1">
    <location>
        <begin position="95"/>
        <end position="115"/>
    </location>
</feature>
<dbReference type="AlphaFoldDB" id="A0A3S1HZ55"/>
<evidence type="ECO:0000313" key="2">
    <source>
        <dbReference type="EMBL" id="RUS89051.1"/>
    </source>
</evidence>
<dbReference type="Gene3D" id="6.10.250.1550">
    <property type="match status" value="1"/>
</dbReference>
<evidence type="ECO:0000256" key="1">
    <source>
        <dbReference type="SAM" id="MobiDB-lite"/>
    </source>
</evidence>
<keyword evidence="3" id="KW-1185">Reference proteome</keyword>